<evidence type="ECO:0000256" key="1">
    <source>
        <dbReference type="ARBA" id="ARBA00004141"/>
    </source>
</evidence>
<name>A0ABN9M695_9NEOB</name>
<dbReference type="InterPro" id="IPR008952">
    <property type="entry name" value="Tetraspanin_EC2_sf"/>
</dbReference>
<protein>
    <submittedName>
        <fullName evidence="7">Uncharacterized protein</fullName>
    </submittedName>
</protein>
<reference evidence="7" key="1">
    <citation type="submission" date="2023-07" db="EMBL/GenBank/DDBJ databases">
        <authorList>
            <person name="Stuckert A."/>
        </authorList>
    </citation>
    <scope>NUCLEOTIDE SEQUENCE</scope>
</reference>
<dbReference type="Gene3D" id="1.10.1450.10">
    <property type="entry name" value="Tetraspanin"/>
    <property type="match status" value="1"/>
</dbReference>
<dbReference type="Proteomes" id="UP001176940">
    <property type="component" value="Unassembled WGS sequence"/>
</dbReference>
<evidence type="ECO:0000256" key="2">
    <source>
        <dbReference type="ARBA" id="ARBA00022692"/>
    </source>
</evidence>
<comment type="subcellular location">
    <subcellularLocation>
        <location evidence="1">Membrane</location>
        <topology evidence="1">Multi-pass membrane protein</topology>
    </subcellularLocation>
</comment>
<keyword evidence="8" id="KW-1185">Reference proteome</keyword>
<accession>A0ABN9M695</accession>
<dbReference type="InterPro" id="IPR018499">
    <property type="entry name" value="Tetraspanin/Peripherin"/>
</dbReference>
<feature type="transmembrane region" description="Helical" evidence="6">
    <location>
        <begin position="96"/>
        <end position="121"/>
    </location>
</feature>
<evidence type="ECO:0000256" key="3">
    <source>
        <dbReference type="ARBA" id="ARBA00022989"/>
    </source>
</evidence>
<evidence type="ECO:0000256" key="5">
    <source>
        <dbReference type="ARBA" id="ARBA00023180"/>
    </source>
</evidence>
<keyword evidence="4 6" id="KW-0472">Membrane</keyword>
<evidence type="ECO:0000313" key="7">
    <source>
        <dbReference type="EMBL" id="CAJ0959961.1"/>
    </source>
</evidence>
<dbReference type="Pfam" id="PF00335">
    <property type="entry name" value="Tetraspanin"/>
    <property type="match status" value="1"/>
</dbReference>
<sequence>MTENDDKEHIKLEEKVNKTLQELLPLSKQSEDLQQALEKIQEESKCCGIINGPKDWGNTPPKSCKCNPTTEGDKCNLGFYKQTCASVFVDYYKSHLIIIIGIAFGLAAVELFGLGFSMTLYCQIKKK</sequence>
<evidence type="ECO:0000256" key="6">
    <source>
        <dbReference type="SAM" id="Phobius"/>
    </source>
</evidence>
<keyword evidence="2 6" id="KW-0812">Transmembrane</keyword>
<proteinExistence type="predicted"/>
<evidence type="ECO:0000313" key="8">
    <source>
        <dbReference type="Proteomes" id="UP001176940"/>
    </source>
</evidence>
<dbReference type="EMBL" id="CAUEEQ010048912">
    <property type="protein sequence ID" value="CAJ0959961.1"/>
    <property type="molecule type" value="Genomic_DNA"/>
</dbReference>
<keyword evidence="3 6" id="KW-1133">Transmembrane helix</keyword>
<keyword evidence="5" id="KW-0325">Glycoprotein</keyword>
<comment type="caution">
    <text evidence="7">The sequence shown here is derived from an EMBL/GenBank/DDBJ whole genome shotgun (WGS) entry which is preliminary data.</text>
</comment>
<evidence type="ECO:0000256" key="4">
    <source>
        <dbReference type="ARBA" id="ARBA00023136"/>
    </source>
</evidence>
<organism evidence="7 8">
    <name type="scientific">Ranitomeya imitator</name>
    <name type="common">mimic poison frog</name>
    <dbReference type="NCBI Taxonomy" id="111125"/>
    <lineage>
        <taxon>Eukaryota</taxon>
        <taxon>Metazoa</taxon>
        <taxon>Chordata</taxon>
        <taxon>Craniata</taxon>
        <taxon>Vertebrata</taxon>
        <taxon>Euteleostomi</taxon>
        <taxon>Amphibia</taxon>
        <taxon>Batrachia</taxon>
        <taxon>Anura</taxon>
        <taxon>Neobatrachia</taxon>
        <taxon>Hyloidea</taxon>
        <taxon>Dendrobatidae</taxon>
        <taxon>Dendrobatinae</taxon>
        <taxon>Ranitomeya</taxon>
    </lineage>
</organism>
<dbReference type="SUPFAM" id="SSF48652">
    <property type="entry name" value="Tetraspanin"/>
    <property type="match status" value="1"/>
</dbReference>
<gene>
    <name evidence="7" type="ORF">RIMI_LOCUS17057195</name>
</gene>